<organism evidence="2 3">
    <name type="scientific">Panicum virgatum</name>
    <name type="common">Blackwell switchgrass</name>
    <dbReference type="NCBI Taxonomy" id="38727"/>
    <lineage>
        <taxon>Eukaryota</taxon>
        <taxon>Viridiplantae</taxon>
        <taxon>Streptophyta</taxon>
        <taxon>Embryophyta</taxon>
        <taxon>Tracheophyta</taxon>
        <taxon>Spermatophyta</taxon>
        <taxon>Magnoliopsida</taxon>
        <taxon>Liliopsida</taxon>
        <taxon>Poales</taxon>
        <taxon>Poaceae</taxon>
        <taxon>PACMAD clade</taxon>
        <taxon>Panicoideae</taxon>
        <taxon>Panicodae</taxon>
        <taxon>Paniceae</taxon>
        <taxon>Panicinae</taxon>
        <taxon>Panicum</taxon>
        <taxon>Panicum sect. Hiantes</taxon>
    </lineage>
</organism>
<evidence type="ECO:0000313" key="3">
    <source>
        <dbReference type="Proteomes" id="UP000823388"/>
    </source>
</evidence>
<keyword evidence="3" id="KW-1185">Reference proteome</keyword>
<feature type="compositionally biased region" description="Low complexity" evidence="1">
    <location>
        <begin position="65"/>
        <end position="75"/>
    </location>
</feature>
<name>A0A8T0WQ51_PANVG</name>
<gene>
    <name evidence="2" type="ORF">PVAP13_1NG190019</name>
</gene>
<protein>
    <submittedName>
        <fullName evidence="2">Uncharacterized protein</fullName>
    </submittedName>
</protein>
<dbReference type="EMBL" id="CM029038">
    <property type="protein sequence ID" value="KAG2650080.1"/>
    <property type="molecule type" value="Genomic_DNA"/>
</dbReference>
<feature type="region of interest" description="Disordered" evidence="1">
    <location>
        <begin position="48"/>
        <end position="75"/>
    </location>
</feature>
<dbReference type="AlphaFoldDB" id="A0A8T0WQ51"/>
<comment type="caution">
    <text evidence="2">The sequence shown here is derived from an EMBL/GenBank/DDBJ whole genome shotgun (WGS) entry which is preliminary data.</text>
</comment>
<evidence type="ECO:0000256" key="1">
    <source>
        <dbReference type="SAM" id="MobiDB-lite"/>
    </source>
</evidence>
<sequence>MCLLLGTRNREKPRGNTWIDERQAASFSPAHPWAPAALHLALGPSLPAAGSSAPPPPFRLPAHPHPSCSSASPHATRQIWPPLCLSCWLHVSASPSGCWIYSSPPKTKVSC</sequence>
<accession>A0A8T0WQ51</accession>
<proteinExistence type="predicted"/>
<reference evidence="2" key="1">
    <citation type="submission" date="2020-05" db="EMBL/GenBank/DDBJ databases">
        <title>WGS assembly of Panicum virgatum.</title>
        <authorList>
            <person name="Lovell J.T."/>
            <person name="Jenkins J."/>
            <person name="Shu S."/>
            <person name="Juenger T.E."/>
            <person name="Schmutz J."/>
        </authorList>
    </citation>
    <scope>NUCLEOTIDE SEQUENCE</scope>
    <source>
        <strain evidence="2">AP13</strain>
    </source>
</reference>
<dbReference type="Proteomes" id="UP000823388">
    <property type="component" value="Chromosome 1N"/>
</dbReference>
<evidence type="ECO:0000313" key="2">
    <source>
        <dbReference type="EMBL" id="KAG2650080.1"/>
    </source>
</evidence>